<dbReference type="Gene3D" id="1.25.40.10">
    <property type="entry name" value="Tetratricopeptide repeat domain"/>
    <property type="match status" value="2"/>
</dbReference>
<accession>A0A382I5D8</accession>
<keyword evidence="2" id="KW-0802">TPR repeat</keyword>
<feature type="non-terminal residue" evidence="3">
    <location>
        <position position="1"/>
    </location>
</feature>
<dbReference type="EMBL" id="UINC01064858">
    <property type="protein sequence ID" value="SVB93921.1"/>
    <property type="molecule type" value="Genomic_DNA"/>
</dbReference>
<dbReference type="AlphaFoldDB" id="A0A382I5D8"/>
<dbReference type="PANTHER" id="PTHR44858">
    <property type="entry name" value="TETRATRICOPEPTIDE REPEAT PROTEIN 6"/>
    <property type="match status" value="1"/>
</dbReference>
<dbReference type="Gene3D" id="1.25.10.10">
    <property type="entry name" value="Leucine-rich Repeat Variant"/>
    <property type="match status" value="1"/>
</dbReference>
<dbReference type="InterPro" id="IPR011990">
    <property type="entry name" value="TPR-like_helical_dom_sf"/>
</dbReference>
<dbReference type="PANTHER" id="PTHR44858:SF1">
    <property type="entry name" value="UDP-N-ACETYLGLUCOSAMINE--PEPTIDE N-ACETYLGLUCOSAMINYLTRANSFERASE SPINDLY-RELATED"/>
    <property type="match status" value="1"/>
</dbReference>
<dbReference type="Gene3D" id="1.10.1130.10">
    <property type="entry name" value="Flavocytochrome C3, Chain A"/>
    <property type="match status" value="1"/>
</dbReference>
<feature type="non-terminal residue" evidence="3">
    <location>
        <position position="453"/>
    </location>
</feature>
<reference evidence="3" key="1">
    <citation type="submission" date="2018-05" db="EMBL/GenBank/DDBJ databases">
        <authorList>
            <person name="Lanie J.A."/>
            <person name="Ng W.-L."/>
            <person name="Kazmierczak K.M."/>
            <person name="Andrzejewski T.M."/>
            <person name="Davidsen T.M."/>
            <person name="Wayne K.J."/>
            <person name="Tettelin H."/>
            <person name="Glass J.I."/>
            <person name="Rusch D."/>
            <person name="Podicherti R."/>
            <person name="Tsui H.-C.T."/>
            <person name="Winkler M.E."/>
        </authorList>
    </citation>
    <scope>NUCLEOTIDE SEQUENCE</scope>
</reference>
<dbReference type="InterPro" id="IPR011989">
    <property type="entry name" value="ARM-like"/>
</dbReference>
<dbReference type="InterPro" id="IPR019734">
    <property type="entry name" value="TPR_rpt"/>
</dbReference>
<dbReference type="InterPro" id="IPR016024">
    <property type="entry name" value="ARM-type_fold"/>
</dbReference>
<keyword evidence="1" id="KW-0677">Repeat</keyword>
<organism evidence="3">
    <name type="scientific">marine metagenome</name>
    <dbReference type="NCBI Taxonomy" id="408172"/>
    <lineage>
        <taxon>unclassified sequences</taxon>
        <taxon>metagenomes</taxon>
        <taxon>ecological metagenomes</taxon>
    </lineage>
</organism>
<name>A0A382I5D8_9ZZZZ</name>
<dbReference type="SMART" id="SM00028">
    <property type="entry name" value="TPR"/>
    <property type="match status" value="5"/>
</dbReference>
<dbReference type="CDD" id="cd08168">
    <property type="entry name" value="Cytochrom_C3"/>
    <property type="match status" value="1"/>
</dbReference>
<dbReference type="Pfam" id="PF13432">
    <property type="entry name" value="TPR_16"/>
    <property type="match status" value="2"/>
</dbReference>
<dbReference type="SUPFAM" id="SSF48371">
    <property type="entry name" value="ARM repeat"/>
    <property type="match status" value="1"/>
</dbReference>
<evidence type="ECO:0000256" key="2">
    <source>
        <dbReference type="ARBA" id="ARBA00022803"/>
    </source>
</evidence>
<gene>
    <name evidence="3" type="ORF">METZ01_LOCUS246775</name>
</gene>
<dbReference type="SUPFAM" id="SSF48695">
    <property type="entry name" value="Multiheme cytochromes"/>
    <property type="match status" value="1"/>
</dbReference>
<proteinExistence type="predicted"/>
<sequence length="453" mass="51351">DGQVRDENYVLTSFLSSKMHHAGVRCMDCHEPHSTKILQPGNALCMRCHTGTYPNSPKIDPPTHTHHKLNGEGGQCVNCHMPQTTYMQRDPRRDHGFTIPDPLLTKEHGIPNACNRCHADKDTDWAVAAVEKWYGPRMDRPTRKRARTIALAREGATGSRDNLLQLLREEKTPFWKAVATELLYPWSYDPEVTTLLLGNLTHTNALLRGTTARALDPLARRNDPRIDSALAKLLDDPVRKVRVDAAWTLRDRVDPQSKAGEDLLRTLTYNVDMPTGALQKGVYHLDRGESKLTEHYFRWAIKLDSYSAPLRHEFAIALSMMGRTSEAIDALKEAIRLEPIEAEYHYKLALAWNETGRTDRTVDSLVRAVQLNPRHSRAWYNLGLARNRMNQPEAAIAALLKAENVEQNDPDIPYARATILLRLRRIPEAVEAAQRALEIQPSYNPARALLQEL</sequence>
<dbReference type="SUPFAM" id="SSF48452">
    <property type="entry name" value="TPR-like"/>
    <property type="match status" value="1"/>
</dbReference>
<dbReference type="InterPro" id="IPR050498">
    <property type="entry name" value="Ycf3"/>
</dbReference>
<dbReference type="InterPro" id="IPR036280">
    <property type="entry name" value="Multihaem_cyt_sf"/>
</dbReference>
<evidence type="ECO:0000313" key="3">
    <source>
        <dbReference type="EMBL" id="SVB93921.1"/>
    </source>
</evidence>
<dbReference type="PROSITE" id="PS50005">
    <property type="entry name" value="TPR"/>
    <property type="match status" value="4"/>
</dbReference>
<protein>
    <submittedName>
        <fullName evidence="3">Uncharacterized protein</fullName>
    </submittedName>
</protein>
<evidence type="ECO:0000256" key="1">
    <source>
        <dbReference type="ARBA" id="ARBA00022737"/>
    </source>
</evidence>